<dbReference type="InterPro" id="IPR012338">
    <property type="entry name" value="Beta-lactam/transpept-like"/>
</dbReference>
<dbReference type="PATRIC" id="fig|1423801.4.peg.1398"/>
<dbReference type="Gene3D" id="3.40.710.10">
    <property type="entry name" value="DD-peptidase/beta-lactamase superfamily"/>
    <property type="match status" value="1"/>
</dbReference>
<accession>A0A0R1UVY8</accession>
<protein>
    <submittedName>
        <fullName evidence="3">Beta-lactamase family protein</fullName>
    </submittedName>
</protein>
<proteinExistence type="predicted"/>
<dbReference type="InterPro" id="IPR001466">
    <property type="entry name" value="Beta-lactam-related"/>
</dbReference>
<evidence type="ECO:0000313" key="4">
    <source>
        <dbReference type="Proteomes" id="UP000051166"/>
    </source>
</evidence>
<evidence type="ECO:0000313" key="3">
    <source>
        <dbReference type="EMBL" id="KRL97389.1"/>
    </source>
</evidence>
<sequence length="338" mass="37935">MKKLFNQKTTALLHQLAASGIVPGVSYAMLHQGQLQAEVFGNKEIEPVVKPLTAGLKYDVASLTKVVGTTTVLLQLVQAQQINWDDPVQKYLPRFFDTRVTLRHLLTHTAAITGYIPRRNELSAPQLLEAFYHLQIGEWFGKKVVYTDIGLIFLGLIIEHLYQQPVQKVITEKVLQPLGLNESTFQPQATECVPTEIKPGRGLICGVVHDPKAFILGQQCASAGLFTTLHDLVKFSQWMLAKEQPHPLVSAKLIDQLFFDQTPTHTLGRSFGWDLRYDPQGNACLYHTGYTGTFMLLDKKGQNALIVLTNRVHPHTPNDEFLRKRDEIVAAYLSEKGL</sequence>
<keyword evidence="1" id="KW-0378">Hydrolase</keyword>
<dbReference type="PANTHER" id="PTHR43283">
    <property type="entry name" value="BETA-LACTAMASE-RELATED"/>
    <property type="match status" value="1"/>
</dbReference>
<gene>
    <name evidence="3" type="ORF">FD50_GL001366</name>
</gene>
<evidence type="ECO:0000256" key="1">
    <source>
        <dbReference type="ARBA" id="ARBA00022801"/>
    </source>
</evidence>
<dbReference type="Pfam" id="PF00144">
    <property type="entry name" value="Beta-lactamase"/>
    <property type="match status" value="1"/>
</dbReference>
<keyword evidence="4" id="KW-1185">Reference proteome</keyword>
<dbReference type="EMBL" id="AZFQ01000052">
    <property type="protein sequence ID" value="KRL97389.1"/>
    <property type="molecule type" value="Genomic_DNA"/>
</dbReference>
<evidence type="ECO:0000259" key="2">
    <source>
        <dbReference type="Pfam" id="PF00144"/>
    </source>
</evidence>
<dbReference type="InterPro" id="IPR050789">
    <property type="entry name" value="Diverse_Enzym_Activities"/>
</dbReference>
<dbReference type="STRING" id="1423801.FD50_GL001366"/>
<organism evidence="3 4">
    <name type="scientific">Liquorilactobacillus satsumensis DSM 16230 = JCM 12392</name>
    <dbReference type="NCBI Taxonomy" id="1423801"/>
    <lineage>
        <taxon>Bacteria</taxon>
        <taxon>Bacillati</taxon>
        <taxon>Bacillota</taxon>
        <taxon>Bacilli</taxon>
        <taxon>Lactobacillales</taxon>
        <taxon>Lactobacillaceae</taxon>
        <taxon>Liquorilactobacillus</taxon>
    </lineage>
</organism>
<comment type="caution">
    <text evidence="3">The sequence shown here is derived from an EMBL/GenBank/DDBJ whole genome shotgun (WGS) entry which is preliminary data.</text>
</comment>
<dbReference type="Proteomes" id="UP000051166">
    <property type="component" value="Unassembled WGS sequence"/>
</dbReference>
<reference evidence="3 4" key="1">
    <citation type="journal article" date="2015" name="Genome Announc.">
        <title>Expanding the biotechnology potential of lactobacilli through comparative genomics of 213 strains and associated genera.</title>
        <authorList>
            <person name="Sun Z."/>
            <person name="Harris H.M."/>
            <person name="McCann A."/>
            <person name="Guo C."/>
            <person name="Argimon S."/>
            <person name="Zhang W."/>
            <person name="Yang X."/>
            <person name="Jeffery I.B."/>
            <person name="Cooney J.C."/>
            <person name="Kagawa T.F."/>
            <person name="Liu W."/>
            <person name="Song Y."/>
            <person name="Salvetti E."/>
            <person name="Wrobel A."/>
            <person name="Rasinkangas P."/>
            <person name="Parkhill J."/>
            <person name="Rea M.C."/>
            <person name="O'Sullivan O."/>
            <person name="Ritari J."/>
            <person name="Douillard F.P."/>
            <person name="Paul Ross R."/>
            <person name="Yang R."/>
            <person name="Briner A.E."/>
            <person name="Felis G.E."/>
            <person name="de Vos W.M."/>
            <person name="Barrangou R."/>
            <person name="Klaenhammer T.R."/>
            <person name="Caufield P.W."/>
            <person name="Cui Y."/>
            <person name="Zhang H."/>
            <person name="O'Toole P.W."/>
        </authorList>
    </citation>
    <scope>NUCLEOTIDE SEQUENCE [LARGE SCALE GENOMIC DNA]</scope>
    <source>
        <strain evidence="3 4">DSM 16230</strain>
    </source>
</reference>
<name>A0A0R1UVY8_9LACO</name>
<feature type="domain" description="Beta-lactamase-related" evidence="2">
    <location>
        <begin position="11"/>
        <end position="319"/>
    </location>
</feature>
<dbReference type="GO" id="GO:0016787">
    <property type="term" value="F:hydrolase activity"/>
    <property type="evidence" value="ECO:0007669"/>
    <property type="project" value="UniProtKB-KW"/>
</dbReference>
<dbReference type="PANTHER" id="PTHR43283:SF11">
    <property type="entry name" value="BETA-LACTAMASE-RELATED DOMAIN-CONTAINING PROTEIN"/>
    <property type="match status" value="1"/>
</dbReference>
<dbReference type="AlphaFoldDB" id="A0A0R1UVY8"/>
<dbReference type="SUPFAM" id="SSF56601">
    <property type="entry name" value="beta-lactamase/transpeptidase-like"/>
    <property type="match status" value="1"/>
</dbReference>